<evidence type="ECO:0000313" key="2">
    <source>
        <dbReference type="EMBL" id="MDA5108004.1"/>
    </source>
</evidence>
<dbReference type="AlphaFoldDB" id="A0A9X3Z2U8"/>
<sequence>MMKKILSVSLLTTSLLVYGVGIIHAEEQSDAQPKWKQTPEYQAIQTLQEQRKQLNAQLKAQGEQNRAAWEALRSGVPQEVWDTVKRVLNEIKPLREENKQLVAALKEAKQAKDEERIREIKAELEANHQAIEAKLAPIQSQWEQVKELRSALKETKSQVKPIREEKKANHQKVVELRTDIKETMKNAKEAYKNGQEAEWKDALGNAADLLEQLNAVKTEILSQKQAIYEILK</sequence>
<keyword evidence="3" id="KW-1185">Reference proteome</keyword>
<evidence type="ECO:0000313" key="3">
    <source>
        <dbReference type="Proteomes" id="UP001151071"/>
    </source>
</evidence>
<reference evidence="2" key="1">
    <citation type="submission" date="2022-12" db="EMBL/GenBank/DDBJ databases">
        <title>Draft genome sequence of the thermophilic strain Brevibacillus thermoruber HT42, isolated from Los Humeros, Puebla, Mexico, with biotechnological potential.</title>
        <authorList>
            <person name="Lara Sanchez J."/>
            <person name="Solis Palacios R."/>
            <person name="Bustos Baena A.S."/>
            <person name="Ruz Baez A.E."/>
            <person name="Espinosa Luna G."/>
            <person name="Oliart Ros R.M."/>
        </authorList>
    </citation>
    <scope>NUCLEOTIDE SEQUENCE</scope>
    <source>
        <strain evidence="2">HT42</strain>
    </source>
</reference>
<proteinExistence type="predicted"/>
<dbReference type="Proteomes" id="UP001151071">
    <property type="component" value="Unassembled WGS sequence"/>
</dbReference>
<organism evidence="2 3">
    <name type="scientific">Brevibacillus thermoruber</name>
    <dbReference type="NCBI Taxonomy" id="33942"/>
    <lineage>
        <taxon>Bacteria</taxon>
        <taxon>Bacillati</taxon>
        <taxon>Bacillota</taxon>
        <taxon>Bacilli</taxon>
        <taxon>Bacillales</taxon>
        <taxon>Paenibacillaceae</taxon>
        <taxon>Brevibacillus</taxon>
    </lineage>
</organism>
<gene>
    <name evidence="2" type="ORF">O3V59_06515</name>
</gene>
<dbReference type="RefSeq" id="WP_271139724.1">
    <property type="nucleotide sequence ID" value="NZ_JAPYYP010000005.1"/>
</dbReference>
<dbReference type="EMBL" id="JAPYYP010000005">
    <property type="protein sequence ID" value="MDA5108004.1"/>
    <property type="molecule type" value="Genomic_DNA"/>
</dbReference>
<name>A0A9X3Z2U8_9BACL</name>
<keyword evidence="1" id="KW-0175">Coiled coil</keyword>
<evidence type="ECO:0000256" key="1">
    <source>
        <dbReference type="SAM" id="Coils"/>
    </source>
</evidence>
<protein>
    <submittedName>
        <fullName evidence="2">Uncharacterized protein</fullName>
    </submittedName>
</protein>
<feature type="coiled-coil region" evidence="1">
    <location>
        <begin position="91"/>
        <end position="134"/>
    </location>
</feature>
<comment type="caution">
    <text evidence="2">The sequence shown here is derived from an EMBL/GenBank/DDBJ whole genome shotgun (WGS) entry which is preliminary data.</text>
</comment>
<accession>A0A9X3Z2U8</accession>